<evidence type="ECO:0000313" key="3">
    <source>
        <dbReference type="Proteomes" id="UP001159363"/>
    </source>
</evidence>
<dbReference type="Proteomes" id="UP001159363">
    <property type="component" value="Chromosome 13"/>
</dbReference>
<dbReference type="EMBL" id="JARBHB010000014">
    <property type="protein sequence ID" value="KAJ8868417.1"/>
    <property type="molecule type" value="Genomic_DNA"/>
</dbReference>
<evidence type="ECO:0000313" key="2">
    <source>
        <dbReference type="EMBL" id="KAJ8868417.1"/>
    </source>
</evidence>
<keyword evidence="3" id="KW-1185">Reference proteome</keyword>
<sequence>MAGRPKLGGLTPPHPFTPRTPRPPSSRNFPSSSAALHFAFALSQMASTRLLASMLAPPLHLSASPAGGGGGDVMPVSYHLCQSFHECPPGGGDGTTSASLGEGEERGGSTTHRAGPPITGAHVWYELQRAKVRDRLKRCRKGRRDRLKRCRKGRRDRLKRCRKGRRGRLKRCRKGRRDRLKRCRKGRRDRLKRYNQIPKKQCEKYELNSGDPDGYSLSLSLSTDVPSASDRTYLRQCGGVPYCWRKESSSVVELVSSWQNDSLLYGAVTFASHTSRTDFNFPEEHVNGCGKQPPHFLRPLSFCSCFTVLSSHHTQFRPSQTRRVIVSLLHVIVMQYRIVSSIVSEQQLRSHISNYTLKDHLPYTARKKEKNLVTSAISSIYAVLPLVAANGTDHSRKFRALAKLSALSQTPTASACELELSQRCSHFVRFSGDCIDAVRICGYQSIGVGCVVVCLLGAALGVLCCRLRRLKCQDDVVAMAKETASMAGSAALQTTTEDRLDRFSCSSRDPPPPPPSFVVNTRLLGYISLATKSTARGTLYAPLQHISASLLNSISGAIKTLVTRSIAANPRTPPNMACAVRPRVLAPVTHRVFVRTTAPGLIIGSAAGEPGPHLSCFSFSRLFYVNVRVSVVGVAVKLPSSLPAGVNRRDLTAALNIDVLRADEGEGRCVGSNAGIQGRGGGTDIPEINPPTAGIVRRESHVRKSRGDSTQESNPIRLVQSLALSGDGALIARGNVALIAPALLGLERGEKLLQVGGDLNENQSIVTGRGSTMASAVSIFLPRSITSRLQTVHARLLGEGRLLPTTLMLLYYAMHGLKKGDFSRGHQRLHITAWDDSPELR</sequence>
<evidence type="ECO:0000256" key="1">
    <source>
        <dbReference type="SAM" id="MobiDB-lite"/>
    </source>
</evidence>
<reference evidence="2 3" key="1">
    <citation type="submission" date="2023-02" db="EMBL/GenBank/DDBJ databases">
        <title>LHISI_Scaffold_Assembly.</title>
        <authorList>
            <person name="Stuart O.P."/>
            <person name="Cleave R."/>
            <person name="Magrath M.J.L."/>
            <person name="Mikheyev A.S."/>
        </authorList>
    </citation>
    <scope>NUCLEOTIDE SEQUENCE [LARGE SCALE GENOMIC DNA]</scope>
    <source>
        <strain evidence="2">Daus_M_001</strain>
        <tissue evidence="2">Leg muscle</tissue>
    </source>
</reference>
<proteinExistence type="predicted"/>
<organism evidence="2 3">
    <name type="scientific">Dryococelus australis</name>
    <dbReference type="NCBI Taxonomy" id="614101"/>
    <lineage>
        <taxon>Eukaryota</taxon>
        <taxon>Metazoa</taxon>
        <taxon>Ecdysozoa</taxon>
        <taxon>Arthropoda</taxon>
        <taxon>Hexapoda</taxon>
        <taxon>Insecta</taxon>
        <taxon>Pterygota</taxon>
        <taxon>Neoptera</taxon>
        <taxon>Polyneoptera</taxon>
        <taxon>Phasmatodea</taxon>
        <taxon>Verophasmatodea</taxon>
        <taxon>Anareolatae</taxon>
        <taxon>Phasmatidae</taxon>
        <taxon>Eurycanthinae</taxon>
        <taxon>Dryococelus</taxon>
    </lineage>
</organism>
<feature type="compositionally biased region" description="Pro residues" evidence="1">
    <location>
        <begin position="12"/>
        <end position="24"/>
    </location>
</feature>
<feature type="region of interest" description="Disordered" evidence="1">
    <location>
        <begin position="672"/>
        <end position="692"/>
    </location>
</feature>
<feature type="region of interest" description="Disordered" evidence="1">
    <location>
        <begin position="89"/>
        <end position="117"/>
    </location>
</feature>
<gene>
    <name evidence="2" type="ORF">PR048_029933</name>
</gene>
<feature type="region of interest" description="Disordered" evidence="1">
    <location>
        <begin position="1"/>
        <end position="30"/>
    </location>
</feature>
<name>A0ABQ9G7K8_9NEOP</name>
<accession>A0ABQ9G7K8</accession>
<comment type="caution">
    <text evidence="2">The sequence shown here is derived from an EMBL/GenBank/DDBJ whole genome shotgun (WGS) entry which is preliminary data.</text>
</comment>
<protein>
    <submittedName>
        <fullName evidence="2">Uncharacterized protein</fullName>
    </submittedName>
</protein>